<evidence type="ECO:0000256" key="3">
    <source>
        <dbReference type="ARBA" id="ARBA00022729"/>
    </source>
</evidence>
<proteinExistence type="inferred from homology"/>
<dbReference type="Pfam" id="PF14322">
    <property type="entry name" value="SusD-like_3"/>
    <property type="match status" value="1"/>
</dbReference>
<evidence type="ECO:0000259" key="6">
    <source>
        <dbReference type="Pfam" id="PF07980"/>
    </source>
</evidence>
<dbReference type="GO" id="GO:0009279">
    <property type="term" value="C:cell outer membrane"/>
    <property type="evidence" value="ECO:0007669"/>
    <property type="project" value="UniProtKB-SubCell"/>
</dbReference>
<keyword evidence="9" id="KW-1185">Reference proteome</keyword>
<accession>A0A504J7U7</accession>
<evidence type="ECO:0000256" key="1">
    <source>
        <dbReference type="ARBA" id="ARBA00004442"/>
    </source>
</evidence>
<name>A0A504J7U7_9FLAO</name>
<comment type="caution">
    <text evidence="8">The sequence shown here is derived from an EMBL/GenBank/DDBJ whole genome shotgun (WGS) entry which is preliminary data.</text>
</comment>
<dbReference type="EMBL" id="VFWZ01000008">
    <property type="protein sequence ID" value="TPN82770.1"/>
    <property type="molecule type" value="Genomic_DNA"/>
</dbReference>
<gene>
    <name evidence="8" type="ORF">FHK87_20290</name>
</gene>
<dbReference type="PROSITE" id="PS51257">
    <property type="entry name" value="PROKAR_LIPOPROTEIN"/>
    <property type="match status" value="1"/>
</dbReference>
<sequence>MKKNIAILIIIFFTFSCSLTDSIDQDPPNNLVPENVVQNEDDARAILNGAYSKIISFSSSHYYMYSELIPSALIGSMSRVSASATDEQFSENDILFDNGTVNAFWSIFYGVIDASNTAIALTDQLPESEITLETKKEIIGEAHFIRAMATFDALRYFGQFYDTNSSLGVILRTEPVNFVTRSKSRSSVTESYDQIINDLNIAIADAPDFSVSYRASKTAARALKARVLLFMGRYAEAAALANEVIIEGTRSLSPDFTSVFDEGLDSTEMILMTYRDENSDVDDNNRKRFYPGRAGTTWFPVLMGEDPRAAVTFNAGRVLKTNNVDTFRPTYFIRLSELYLIQAEALLMSGASVETSKIPLDIIRNRAGIDNTAATTVEELKNDIFNEYVKELAFENGSEWFAAIRMNKAMELKPSITSENQYILPIPEKEIEGNELISLADQNPGY</sequence>
<feature type="domain" description="RagB/SusD" evidence="6">
    <location>
        <begin position="329"/>
        <end position="408"/>
    </location>
</feature>
<evidence type="ECO:0000256" key="2">
    <source>
        <dbReference type="ARBA" id="ARBA00006275"/>
    </source>
</evidence>
<evidence type="ECO:0000259" key="7">
    <source>
        <dbReference type="Pfam" id="PF14322"/>
    </source>
</evidence>
<dbReference type="OrthoDB" id="5694214at2"/>
<dbReference type="InterPro" id="IPR033985">
    <property type="entry name" value="SusD-like_N"/>
</dbReference>
<evidence type="ECO:0000313" key="9">
    <source>
        <dbReference type="Proteomes" id="UP000315540"/>
    </source>
</evidence>
<dbReference type="Proteomes" id="UP000315540">
    <property type="component" value="Unassembled WGS sequence"/>
</dbReference>
<dbReference type="RefSeq" id="WP_140596004.1">
    <property type="nucleotide sequence ID" value="NZ_VFWZ01000008.1"/>
</dbReference>
<keyword evidence="5" id="KW-0998">Cell outer membrane</keyword>
<keyword evidence="4" id="KW-0472">Membrane</keyword>
<feature type="domain" description="SusD-like N-terminal" evidence="7">
    <location>
        <begin position="46"/>
        <end position="229"/>
    </location>
</feature>
<dbReference type="SUPFAM" id="SSF48452">
    <property type="entry name" value="TPR-like"/>
    <property type="match status" value="1"/>
</dbReference>
<keyword evidence="3" id="KW-0732">Signal</keyword>
<reference evidence="8 9" key="1">
    <citation type="submission" date="2019-06" db="EMBL/GenBank/DDBJ databases">
        <authorList>
            <person name="Meng X."/>
        </authorList>
    </citation>
    <scope>NUCLEOTIDE SEQUENCE [LARGE SCALE GENOMIC DNA]</scope>
    <source>
        <strain evidence="8 9">M625</strain>
    </source>
</reference>
<comment type="subcellular location">
    <subcellularLocation>
        <location evidence="1">Cell outer membrane</location>
    </subcellularLocation>
</comment>
<protein>
    <submittedName>
        <fullName evidence="8">RagB/SusD family nutrient uptake outer membrane protein</fullName>
    </submittedName>
</protein>
<evidence type="ECO:0000313" key="8">
    <source>
        <dbReference type="EMBL" id="TPN82770.1"/>
    </source>
</evidence>
<dbReference type="AlphaFoldDB" id="A0A504J7U7"/>
<dbReference type="Gene3D" id="1.25.40.390">
    <property type="match status" value="2"/>
</dbReference>
<comment type="similarity">
    <text evidence="2">Belongs to the SusD family.</text>
</comment>
<organism evidence="8 9">
    <name type="scientific">Aquimarina algicola</name>
    <dbReference type="NCBI Taxonomy" id="2589995"/>
    <lineage>
        <taxon>Bacteria</taxon>
        <taxon>Pseudomonadati</taxon>
        <taxon>Bacteroidota</taxon>
        <taxon>Flavobacteriia</taxon>
        <taxon>Flavobacteriales</taxon>
        <taxon>Flavobacteriaceae</taxon>
        <taxon>Aquimarina</taxon>
    </lineage>
</organism>
<dbReference type="InterPro" id="IPR011990">
    <property type="entry name" value="TPR-like_helical_dom_sf"/>
</dbReference>
<dbReference type="Pfam" id="PF07980">
    <property type="entry name" value="SusD_RagB"/>
    <property type="match status" value="1"/>
</dbReference>
<evidence type="ECO:0000256" key="5">
    <source>
        <dbReference type="ARBA" id="ARBA00023237"/>
    </source>
</evidence>
<dbReference type="InterPro" id="IPR012944">
    <property type="entry name" value="SusD_RagB_dom"/>
</dbReference>
<evidence type="ECO:0000256" key="4">
    <source>
        <dbReference type="ARBA" id="ARBA00023136"/>
    </source>
</evidence>